<keyword evidence="3" id="KW-1185">Reference proteome</keyword>
<dbReference type="AlphaFoldDB" id="A0A5A5TKV2"/>
<dbReference type="SUPFAM" id="SSF55729">
    <property type="entry name" value="Acyl-CoA N-acyltransferases (Nat)"/>
    <property type="match status" value="1"/>
</dbReference>
<dbReference type="Gene3D" id="3.40.630.30">
    <property type="match status" value="1"/>
</dbReference>
<accession>A0A5A5TKV2</accession>
<dbReference type="Pfam" id="PF00583">
    <property type="entry name" value="Acetyltransf_1"/>
    <property type="match status" value="1"/>
</dbReference>
<evidence type="ECO:0000313" key="2">
    <source>
        <dbReference type="EMBL" id="GCF11736.1"/>
    </source>
</evidence>
<feature type="domain" description="N-acetyltransferase" evidence="1">
    <location>
        <begin position="134"/>
        <end position="265"/>
    </location>
</feature>
<gene>
    <name evidence="2" type="ORF">KDI_53000</name>
</gene>
<sequence>MLTYIQLDHLAAIQQLNDDYLHTLIASMDGMWEKGIIPQANFGEIQDQGQRVGYFCIDSDDNLLRFHLLENYQARAQEIFSWIISTYGIQRAIASTIEPMYFSLCLDLQKSIVLHSYLFRDHKRIELSSGLSNGIFRKAEKQELDDIVLFYRTNIEGAGEWVKDFLYDRLDRDELFVLYDQQTLVATGECIPSQKQSPYADLGMVVAQAYRGRGLGSFMLTQLKKYCYEVGYNPICSCEADNHASKRAIEKAGFISEHRIIKIQF</sequence>
<dbReference type="GO" id="GO:0016747">
    <property type="term" value="F:acyltransferase activity, transferring groups other than amino-acyl groups"/>
    <property type="evidence" value="ECO:0007669"/>
    <property type="project" value="InterPro"/>
</dbReference>
<protein>
    <recommendedName>
        <fullName evidence="1">N-acetyltransferase domain-containing protein</fullName>
    </recommendedName>
</protein>
<dbReference type="EMBL" id="BIXY01000139">
    <property type="protein sequence ID" value="GCF11736.1"/>
    <property type="molecule type" value="Genomic_DNA"/>
</dbReference>
<proteinExistence type="predicted"/>
<dbReference type="PROSITE" id="PS51186">
    <property type="entry name" value="GNAT"/>
    <property type="match status" value="1"/>
</dbReference>
<dbReference type="Proteomes" id="UP000322530">
    <property type="component" value="Unassembled WGS sequence"/>
</dbReference>
<organism evidence="2 3">
    <name type="scientific">Dictyobacter arantiisoli</name>
    <dbReference type="NCBI Taxonomy" id="2014874"/>
    <lineage>
        <taxon>Bacteria</taxon>
        <taxon>Bacillati</taxon>
        <taxon>Chloroflexota</taxon>
        <taxon>Ktedonobacteria</taxon>
        <taxon>Ktedonobacterales</taxon>
        <taxon>Dictyobacteraceae</taxon>
        <taxon>Dictyobacter</taxon>
    </lineage>
</organism>
<dbReference type="InterPro" id="IPR040579">
    <property type="entry name" value="Acetyltransf_19"/>
</dbReference>
<comment type="caution">
    <text evidence="2">The sequence shown here is derived from an EMBL/GenBank/DDBJ whole genome shotgun (WGS) entry which is preliminary data.</text>
</comment>
<dbReference type="RefSeq" id="WP_149404541.1">
    <property type="nucleotide sequence ID" value="NZ_BIXY01000139.1"/>
</dbReference>
<dbReference type="OrthoDB" id="7833882at2"/>
<dbReference type="InterPro" id="IPR000182">
    <property type="entry name" value="GNAT_dom"/>
</dbReference>
<name>A0A5A5TKV2_9CHLR</name>
<dbReference type="Gene3D" id="3.40.630.80">
    <property type="match status" value="1"/>
</dbReference>
<evidence type="ECO:0000259" key="1">
    <source>
        <dbReference type="PROSITE" id="PS51186"/>
    </source>
</evidence>
<dbReference type="CDD" id="cd04301">
    <property type="entry name" value="NAT_SF"/>
    <property type="match status" value="1"/>
</dbReference>
<dbReference type="InterPro" id="IPR016181">
    <property type="entry name" value="Acyl_CoA_acyltransferase"/>
</dbReference>
<reference evidence="2 3" key="1">
    <citation type="submission" date="2019-01" db="EMBL/GenBank/DDBJ databases">
        <title>Draft genome sequence of Dictyobacter sp. Uno17.</title>
        <authorList>
            <person name="Wang C.M."/>
            <person name="Zheng Y."/>
            <person name="Sakai Y."/>
            <person name="Abe K."/>
            <person name="Yokota A."/>
            <person name="Yabe S."/>
        </authorList>
    </citation>
    <scope>NUCLEOTIDE SEQUENCE [LARGE SCALE GENOMIC DNA]</scope>
    <source>
        <strain evidence="2 3">Uno17</strain>
    </source>
</reference>
<evidence type="ECO:0000313" key="3">
    <source>
        <dbReference type="Proteomes" id="UP000322530"/>
    </source>
</evidence>
<dbReference type="Pfam" id="PF18015">
    <property type="entry name" value="Acetyltransf_19"/>
    <property type="match status" value="1"/>
</dbReference>